<dbReference type="Gene3D" id="1.10.510.10">
    <property type="entry name" value="Transferase(Phosphotransferase) domain 1"/>
    <property type="match status" value="1"/>
</dbReference>
<dbReference type="PANTHER" id="PTHR43671">
    <property type="entry name" value="SERINE/THREONINE-PROTEIN KINASE NEK"/>
    <property type="match status" value="1"/>
</dbReference>
<dbReference type="GO" id="GO:0004674">
    <property type="term" value="F:protein serine/threonine kinase activity"/>
    <property type="evidence" value="ECO:0007669"/>
    <property type="project" value="UniProtKB-EC"/>
</dbReference>
<dbReference type="GO" id="GO:0005737">
    <property type="term" value="C:cytoplasm"/>
    <property type="evidence" value="ECO:0007669"/>
    <property type="project" value="TreeGrafter"/>
</dbReference>
<gene>
    <name evidence="8" type="ORF">AC578_3534</name>
</gene>
<keyword evidence="4" id="KW-0418">Kinase</keyword>
<dbReference type="AlphaFoldDB" id="A0A139H9L5"/>
<protein>
    <recommendedName>
        <fullName evidence="1">non-specific serine/threonine protein kinase</fullName>
        <ecNumber evidence="1">2.7.11.1</ecNumber>
    </recommendedName>
</protein>
<feature type="non-terminal residue" evidence="8">
    <location>
        <position position="621"/>
    </location>
</feature>
<dbReference type="InterPro" id="IPR011009">
    <property type="entry name" value="Kinase-like_dom_sf"/>
</dbReference>
<evidence type="ECO:0000256" key="5">
    <source>
        <dbReference type="ARBA" id="ARBA00022840"/>
    </source>
</evidence>
<organism evidence="8 9">
    <name type="scientific">Pseudocercospora eumusae</name>
    <dbReference type="NCBI Taxonomy" id="321146"/>
    <lineage>
        <taxon>Eukaryota</taxon>
        <taxon>Fungi</taxon>
        <taxon>Dikarya</taxon>
        <taxon>Ascomycota</taxon>
        <taxon>Pezizomycotina</taxon>
        <taxon>Dothideomycetes</taxon>
        <taxon>Dothideomycetidae</taxon>
        <taxon>Mycosphaerellales</taxon>
        <taxon>Mycosphaerellaceae</taxon>
        <taxon>Pseudocercospora</taxon>
    </lineage>
</organism>
<proteinExistence type="predicted"/>
<comment type="caution">
    <text evidence="8">The sequence shown here is derived from an EMBL/GenBank/DDBJ whole genome shotgun (WGS) entry which is preliminary data.</text>
</comment>
<dbReference type="InterPro" id="IPR050660">
    <property type="entry name" value="NEK_Ser/Thr_kinase"/>
</dbReference>
<dbReference type="GO" id="GO:0005634">
    <property type="term" value="C:nucleus"/>
    <property type="evidence" value="ECO:0007669"/>
    <property type="project" value="TreeGrafter"/>
</dbReference>
<accession>A0A139H9L5</accession>
<keyword evidence="2" id="KW-0808">Transferase</keyword>
<evidence type="ECO:0000313" key="9">
    <source>
        <dbReference type="Proteomes" id="UP000070133"/>
    </source>
</evidence>
<evidence type="ECO:0000256" key="2">
    <source>
        <dbReference type="ARBA" id="ARBA00022679"/>
    </source>
</evidence>
<feature type="domain" description="Protein kinase" evidence="7">
    <location>
        <begin position="389"/>
        <end position="621"/>
    </location>
</feature>
<dbReference type="PROSITE" id="PS00108">
    <property type="entry name" value="PROTEIN_KINASE_ST"/>
    <property type="match status" value="1"/>
</dbReference>
<evidence type="ECO:0000256" key="3">
    <source>
        <dbReference type="ARBA" id="ARBA00022741"/>
    </source>
</evidence>
<reference evidence="8 9" key="1">
    <citation type="submission" date="2015-07" db="EMBL/GenBank/DDBJ databases">
        <title>Comparative genomics of the Sigatoka disease complex on banana suggests a link between parallel evolutionary changes in Pseudocercospora fijiensis and Pseudocercospora eumusae and increased virulence on the banana host.</title>
        <authorList>
            <person name="Chang T.-C."/>
            <person name="Salvucci A."/>
            <person name="Crous P.W."/>
            <person name="Stergiopoulos I."/>
        </authorList>
    </citation>
    <scope>NUCLEOTIDE SEQUENCE [LARGE SCALE GENOMIC DNA]</scope>
    <source>
        <strain evidence="8 9">CBS 114824</strain>
    </source>
</reference>
<dbReference type="InterPro" id="IPR000719">
    <property type="entry name" value="Prot_kinase_dom"/>
</dbReference>
<evidence type="ECO:0000259" key="7">
    <source>
        <dbReference type="PROSITE" id="PS50011"/>
    </source>
</evidence>
<dbReference type="STRING" id="321146.A0A139H9L5"/>
<keyword evidence="6" id="KW-0175">Coiled coil</keyword>
<evidence type="ECO:0000256" key="1">
    <source>
        <dbReference type="ARBA" id="ARBA00012513"/>
    </source>
</evidence>
<dbReference type="PANTHER" id="PTHR43671:SF13">
    <property type="entry name" value="SERINE_THREONINE-PROTEIN KINASE NEK2"/>
    <property type="match status" value="1"/>
</dbReference>
<dbReference type="SUPFAM" id="SSF56112">
    <property type="entry name" value="Protein kinase-like (PK-like)"/>
    <property type="match status" value="1"/>
</dbReference>
<evidence type="ECO:0000256" key="4">
    <source>
        <dbReference type="ARBA" id="ARBA00022777"/>
    </source>
</evidence>
<dbReference type="GO" id="GO:0044732">
    <property type="term" value="C:mitotic spindle pole body"/>
    <property type="evidence" value="ECO:0007669"/>
    <property type="project" value="TreeGrafter"/>
</dbReference>
<keyword evidence="5" id="KW-0067">ATP-binding</keyword>
<dbReference type="PROSITE" id="PS50011">
    <property type="entry name" value="PROTEIN_KINASE_DOM"/>
    <property type="match status" value="1"/>
</dbReference>
<dbReference type="OrthoDB" id="310217at2759"/>
<evidence type="ECO:0000313" key="8">
    <source>
        <dbReference type="EMBL" id="KXS99124.1"/>
    </source>
</evidence>
<dbReference type="EC" id="2.7.11.1" evidence="1"/>
<dbReference type="InterPro" id="IPR008271">
    <property type="entry name" value="Ser/Thr_kinase_AS"/>
</dbReference>
<name>A0A139H9L5_9PEZI</name>
<sequence length="621" mass="69894">MAAAAAPPSQRWEEFNLDLWRAAQPRATRRSQRGVGTGAADAWNALTPAQQGTVIASVDRWTNIRTRLDATMANPSPLPDTVPDTDIRPTLQDFFERGYDVSLSRRSIAQELNTIMGIVQHGAVQARLVASHDQAQDEAATSMAAIGAMRDYTRRLRLAEALRIDPAGPTILTPPTPTYDEDREYLDRNLDRLIERKDNLQALLNDINTEIQARTGNDDVVPRGERLYLSSHRDLLQIRIPRLTLIVDILRRWFRDVDAEDDEPMYGFGLEPDVQNELEDFIAHFDGIKDFEDALGRMTNCYASRFPNQPDMRGTEVEIIFPSIDRCHQQHTIWFNAVKDEVDRLRGLFNTHWSDFDALTANQQATINSQAMKALRQREARNVDLSGSWMGPMFLGAGSHGSASVWIKQDANGRISDRVTVKDTNNANPNYLNTTAVVQPPEFMPMEAVAMLKLMDLPGSSSVVNIRNWRSKMFFQGSAGYRIYMEFCSGGDLWTQFRDFWPSSQTFMPEPYLWAIFDSLVTAGLLMEGDHLRDAARTLWDQIVHGDMKPDNVFLSENNSATFRGFPLAKLGDFGLATLFPQRDITPLTSWRAFSGPGYRAPEMAKTYSQAGIAAIGSYSP</sequence>
<feature type="coiled-coil region" evidence="6">
    <location>
        <begin position="183"/>
        <end position="210"/>
    </location>
</feature>
<dbReference type="GO" id="GO:0005524">
    <property type="term" value="F:ATP binding"/>
    <property type="evidence" value="ECO:0007669"/>
    <property type="project" value="UniProtKB-KW"/>
</dbReference>
<dbReference type="Pfam" id="PF00069">
    <property type="entry name" value="Pkinase"/>
    <property type="match status" value="1"/>
</dbReference>
<keyword evidence="3" id="KW-0547">Nucleotide-binding</keyword>
<dbReference type="Proteomes" id="UP000070133">
    <property type="component" value="Unassembled WGS sequence"/>
</dbReference>
<dbReference type="EMBL" id="LFZN01000099">
    <property type="protein sequence ID" value="KXS99124.1"/>
    <property type="molecule type" value="Genomic_DNA"/>
</dbReference>
<dbReference type="GO" id="GO:0007059">
    <property type="term" value="P:chromosome segregation"/>
    <property type="evidence" value="ECO:0007669"/>
    <property type="project" value="TreeGrafter"/>
</dbReference>
<evidence type="ECO:0000256" key="6">
    <source>
        <dbReference type="SAM" id="Coils"/>
    </source>
</evidence>
<keyword evidence="9" id="KW-1185">Reference proteome</keyword>